<dbReference type="SUPFAM" id="SSF52058">
    <property type="entry name" value="L domain-like"/>
    <property type="match status" value="1"/>
</dbReference>
<dbReference type="InterPro" id="IPR002182">
    <property type="entry name" value="NB-ARC"/>
</dbReference>
<feature type="domain" description="Disease resistance protein winged helix" evidence="9">
    <location>
        <begin position="455"/>
        <end position="523"/>
    </location>
</feature>
<evidence type="ECO:0000259" key="10">
    <source>
        <dbReference type="Pfam" id="PF23598"/>
    </source>
</evidence>
<evidence type="ECO:0000313" key="11">
    <source>
        <dbReference type="EMBL" id="KAJ4801165.1"/>
    </source>
</evidence>
<evidence type="ECO:0000256" key="1">
    <source>
        <dbReference type="ARBA" id="ARBA00008894"/>
    </source>
</evidence>
<evidence type="ECO:0000313" key="12">
    <source>
        <dbReference type="Proteomes" id="UP001140206"/>
    </source>
</evidence>
<dbReference type="InterPro" id="IPR036388">
    <property type="entry name" value="WH-like_DNA-bd_sf"/>
</dbReference>
<dbReference type="Pfam" id="PF23598">
    <property type="entry name" value="LRR_14"/>
    <property type="match status" value="1"/>
</dbReference>
<keyword evidence="3" id="KW-0677">Repeat</keyword>
<dbReference type="Pfam" id="PF00931">
    <property type="entry name" value="NB-ARC"/>
    <property type="match status" value="1"/>
</dbReference>
<dbReference type="InterPro" id="IPR041118">
    <property type="entry name" value="Rx_N"/>
</dbReference>
<gene>
    <name evidence="11" type="ORF">LUZ62_052411</name>
</gene>
<dbReference type="Gene3D" id="1.20.5.4130">
    <property type="match status" value="1"/>
</dbReference>
<dbReference type="Gene3D" id="1.10.8.430">
    <property type="entry name" value="Helical domain of apoptotic protease-activating factors"/>
    <property type="match status" value="1"/>
</dbReference>
<evidence type="ECO:0000256" key="5">
    <source>
        <dbReference type="ARBA" id="ARBA00022821"/>
    </source>
</evidence>
<evidence type="ECO:0000259" key="7">
    <source>
        <dbReference type="Pfam" id="PF00931"/>
    </source>
</evidence>
<feature type="domain" description="NB-ARC" evidence="7">
    <location>
        <begin position="212"/>
        <end position="368"/>
    </location>
</feature>
<dbReference type="PRINTS" id="PR00364">
    <property type="entry name" value="DISEASERSIST"/>
</dbReference>
<protein>
    <submittedName>
        <fullName evidence="11">LRR and NB-ARC domains-containing disease resistance protein</fullName>
    </submittedName>
</protein>
<feature type="domain" description="Disease resistance N-terminal" evidence="8">
    <location>
        <begin position="17"/>
        <end position="104"/>
    </location>
</feature>
<evidence type="ECO:0000256" key="3">
    <source>
        <dbReference type="ARBA" id="ARBA00022737"/>
    </source>
</evidence>
<dbReference type="PANTHER" id="PTHR36766:SF55">
    <property type="entry name" value="OS11G0492900 PROTEIN"/>
    <property type="match status" value="1"/>
</dbReference>
<dbReference type="Gene3D" id="1.10.10.10">
    <property type="entry name" value="Winged helix-like DNA-binding domain superfamily/Winged helix DNA-binding domain"/>
    <property type="match status" value="1"/>
</dbReference>
<dbReference type="EMBL" id="JAMFTS010000002">
    <property type="protein sequence ID" value="KAJ4801165.1"/>
    <property type="molecule type" value="Genomic_DNA"/>
</dbReference>
<evidence type="ECO:0000256" key="4">
    <source>
        <dbReference type="ARBA" id="ARBA00022741"/>
    </source>
</evidence>
<dbReference type="GO" id="GO:0006952">
    <property type="term" value="P:defense response"/>
    <property type="evidence" value="ECO:0007669"/>
    <property type="project" value="UniProtKB-KW"/>
</dbReference>
<keyword evidence="4" id="KW-0547">Nucleotide-binding</keyword>
<sequence>MTGVELLVGGWFASPIIKRVLEKAQKYVGGNYKLSKNTEELIDTLAGKLALCQTTVKLAERRMINNEQLAVWLNMLKKAVYRAEDVLDDMEAKSIKDQIEGKNKVSKFASSSLSGITNMILPDGLHKSLKKVVDKLNELCAENLNFLKLVNMKIMDESNDFELSAQRETTSRPLEKMKLYGRQHEYFDLILEMIVHPKTESSKKKEQNYNNHGLLVIPIVGMGGVGKTALAQAVYNNPEVQQTFYTTAWISVSYNLDIKLVLCILLQSFGEYLRLDVMMTLEGISNKLSSIIEGKRFLVILDDMCEKIENQWFYLYEILSVGSPRSVVLITTQNRAFANRVGTFGPLVLDTLEPKILWELLKNFVFGKMVIAEEKRINLELIGEQIAHKLHGLPLAAKIIGNLLRCNINEEYWRKISRSEWWNMPEARSQILPSVAIGYQHLDPCLRQCFAYCSLFPRNSLIDKDRLVQMWIAQNFIHHDSGDARKTEDLGREWFDKLVEMSFFQLAGDYNGYIIPNLMHDLAVIVSTDECFYLTDQSNQIPQGVHHLAVDTKILNVLQQIPQRNYIRSFFYFGLPNVNGMLSTINKKLCNSKSIRVLDLSYLQMETKEPPKSIENLTHLRFLDLSSTGIEELSNSFLNNHYHLQSLHIRQPKSAWEFQLVKLPRGINKLINLRHLNADADTISQISGIGLTNFENLRNNILALE</sequence>
<dbReference type="GO" id="GO:0051707">
    <property type="term" value="P:response to other organism"/>
    <property type="evidence" value="ECO:0007669"/>
    <property type="project" value="UniProtKB-ARBA"/>
</dbReference>
<dbReference type="GO" id="GO:0005524">
    <property type="term" value="F:ATP binding"/>
    <property type="evidence" value="ECO:0007669"/>
    <property type="project" value="UniProtKB-KW"/>
</dbReference>
<dbReference type="Pfam" id="PF23559">
    <property type="entry name" value="WHD_DRP"/>
    <property type="match status" value="1"/>
</dbReference>
<dbReference type="PANTHER" id="PTHR36766">
    <property type="entry name" value="PLANT BROAD-SPECTRUM MILDEW RESISTANCE PROTEIN RPW8"/>
    <property type="match status" value="1"/>
</dbReference>
<dbReference type="InterPro" id="IPR055414">
    <property type="entry name" value="LRR_R13L4/SHOC2-like"/>
</dbReference>
<reference evidence="11" key="1">
    <citation type="submission" date="2022-08" db="EMBL/GenBank/DDBJ databases">
        <authorList>
            <person name="Marques A."/>
        </authorList>
    </citation>
    <scope>NUCLEOTIDE SEQUENCE</scope>
    <source>
        <strain evidence="11">RhyPub2mFocal</strain>
        <tissue evidence="11">Leaves</tissue>
    </source>
</reference>
<dbReference type="InterPro" id="IPR027417">
    <property type="entry name" value="P-loop_NTPase"/>
</dbReference>
<organism evidence="11 12">
    <name type="scientific">Rhynchospora pubera</name>
    <dbReference type="NCBI Taxonomy" id="906938"/>
    <lineage>
        <taxon>Eukaryota</taxon>
        <taxon>Viridiplantae</taxon>
        <taxon>Streptophyta</taxon>
        <taxon>Embryophyta</taxon>
        <taxon>Tracheophyta</taxon>
        <taxon>Spermatophyta</taxon>
        <taxon>Magnoliopsida</taxon>
        <taxon>Liliopsida</taxon>
        <taxon>Poales</taxon>
        <taxon>Cyperaceae</taxon>
        <taxon>Cyperoideae</taxon>
        <taxon>Rhynchosporeae</taxon>
        <taxon>Rhynchospora</taxon>
    </lineage>
</organism>
<keyword evidence="6" id="KW-0067">ATP-binding</keyword>
<comment type="similarity">
    <text evidence="1">Belongs to the disease resistance NB-LRR family.</text>
</comment>
<dbReference type="Proteomes" id="UP001140206">
    <property type="component" value="Chromosome 2"/>
</dbReference>
<dbReference type="InterPro" id="IPR032675">
    <property type="entry name" value="LRR_dom_sf"/>
</dbReference>
<dbReference type="InterPro" id="IPR058922">
    <property type="entry name" value="WHD_DRP"/>
</dbReference>
<keyword evidence="12" id="KW-1185">Reference proteome</keyword>
<keyword evidence="2" id="KW-0433">Leucine-rich repeat</keyword>
<dbReference type="InterPro" id="IPR042197">
    <property type="entry name" value="Apaf_helical"/>
</dbReference>
<evidence type="ECO:0000259" key="9">
    <source>
        <dbReference type="Pfam" id="PF23559"/>
    </source>
</evidence>
<dbReference type="Pfam" id="PF18052">
    <property type="entry name" value="Rx_N"/>
    <property type="match status" value="1"/>
</dbReference>
<proteinExistence type="inferred from homology"/>
<dbReference type="Gene3D" id="3.80.10.10">
    <property type="entry name" value="Ribonuclease Inhibitor"/>
    <property type="match status" value="1"/>
</dbReference>
<evidence type="ECO:0000259" key="8">
    <source>
        <dbReference type="Pfam" id="PF18052"/>
    </source>
</evidence>
<dbReference type="SUPFAM" id="SSF52540">
    <property type="entry name" value="P-loop containing nucleoside triphosphate hydrolases"/>
    <property type="match status" value="1"/>
</dbReference>
<dbReference type="GO" id="GO:0043531">
    <property type="term" value="F:ADP binding"/>
    <property type="evidence" value="ECO:0007669"/>
    <property type="project" value="InterPro"/>
</dbReference>
<name>A0AAV8GBW7_9POAL</name>
<accession>A0AAV8GBW7</accession>
<dbReference type="Gene3D" id="3.40.50.300">
    <property type="entry name" value="P-loop containing nucleotide triphosphate hydrolases"/>
    <property type="match status" value="1"/>
</dbReference>
<keyword evidence="5" id="KW-0611">Plant defense</keyword>
<feature type="domain" description="Disease resistance R13L4/SHOC-2-like LRR" evidence="10">
    <location>
        <begin position="587"/>
        <end position="698"/>
    </location>
</feature>
<evidence type="ECO:0000256" key="6">
    <source>
        <dbReference type="ARBA" id="ARBA00022840"/>
    </source>
</evidence>
<comment type="caution">
    <text evidence="11">The sequence shown here is derived from an EMBL/GenBank/DDBJ whole genome shotgun (WGS) entry which is preliminary data.</text>
</comment>
<dbReference type="AlphaFoldDB" id="A0AAV8GBW7"/>
<evidence type="ECO:0000256" key="2">
    <source>
        <dbReference type="ARBA" id="ARBA00022614"/>
    </source>
</evidence>